<dbReference type="SUPFAM" id="SSF56300">
    <property type="entry name" value="Metallo-dependent phosphatases"/>
    <property type="match status" value="1"/>
</dbReference>
<dbReference type="CDD" id="cd01335">
    <property type="entry name" value="Radical_SAM"/>
    <property type="match status" value="1"/>
</dbReference>
<dbReference type="InterPro" id="IPR007197">
    <property type="entry name" value="rSAM"/>
</dbReference>
<dbReference type="Pfam" id="PF04055">
    <property type="entry name" value="Radical_SAM"/>
    <property type="match status" value="1"/>
</dbReference>
<keyword evidence="3" id="KW-0408">Iron</keyword>
<feature type="domain" description="Radical SAM core" evidence="5">
    <location>
        <begin position="364"/>
        <end position="606"/>
    </location>
</feature>
<dbReference type="RefSeq" id="WP_244412063.1">
    <property type="nucleotide sequence ID" value="NZ_AP025564.1"/>
</dbReference>
<dbReference type="Proteomes" id="UP001320544">
    <property type="component" value="Chromosome"/>
</dbReference>
<proteinExistence type="predicted"/>
<evidence type="ECO:0000259" key="5">
    <source>
        <dbReference type="PROSITE" id="PS51918"/>
    </source>
</evidence>
<evidence type="ECO:0000256" key="1">
    <source>
        <dbReference type="ARBA" id="ARBA00022691"/>
    </source>
</evidence>
<sequence length="670" mass="73631">MSGCSTAGGKRRNFKDAGRVCPIDYRLDPSLFRAEPAFSCDTLFVVGGVYGNPFALDALDALVSAESGEVRAVLNGDVHWFDQTAENFEIVERRAARYVPLAGNVEAELRRETDIGVGCGCSYPDCTSDADVSRSNRIHKMLSTALFHRPELRDMLQDRPAALTAKVGSRTVGITHGDERLIGGWGCSRESLQDPIRQDELSRWMRESGIDVFAATHTCSPVAMALADGVVINNGAAGLPNFAGQNFGIATRIATTPAADALFGAEYEGLYIEAVPLRYDQDAYVKWFDGLWSETSPAAVSYRDRIVAGPDDYIEDALLGGFSVRPTYRAESRRPRTRATAHDVELALARLMYFEDMLEPDHLKTAPRLSVLQANIGKLCNLACEHCHVEAGPGRTELMSRACMDAILDVMESRGIETLDITGGAPEMNPDFEWFIREAARRVGHVMVRSNLVILLEPGFGHLIDRYAELGIEVVASLPNVSAAQVDKQRGARAFTGSLDVLRRLNEKGYGNGEGLVLDLVFNPQWPVLAPKQDELERVYKHRLAKDFGIVFDKLFAVANNPIGRYGAHLMATDRFDGYMDLLMDAFNPEACEAMMCRHQISVGYDGRIYDCDFNQAVGIVQKRDGRDLTIFDYADDSALPLTRSIEFGNHCYACAAGFGSSCGGTLVQE</sequence>
<evidence type="ECO:0000313" key="7">
    <source>
        <dbReference type="Proteomes" id="UP001320544"/>
    </source>
</evidence>
<dbReference type="SFLD" id="SFLDS00029">
    <property type="entry name" value="Radical_SAM"/>
    <property type="match status" value="1"/>
</dbReference>
<evidence type="ECO:0000256" key="3">
    <source>
        <dbReference type="ARBA" id="ARBA00023004"/>
    </source>
</evidence>
<dbReference type="InterPro" id="IPR058240">
    <property type="entry name" value="rSAM_sf"/>
</dbReference>
<keyword evidence="1" id="KW-0949">S-adenosyl-L-methionine</keyword>
<organism evidence="6 7">
    <name type="scientific">Raoultibacter timonensis</name>
    <dbReference type="NCBI Taxonomy" id="1907662"/>
    <lineage>
        <taxon>Bacteria</taxon>
        <taxon>Bacillati</taxon>
        <taxon>Actinomycetota</taxon>
        <taxon>Coriobacteriia</taxon>
        <taxon>Eggerthellales</taxon>
        <taxon>Eggerthellaceae</taxon>
        <taxon>Raoultibacter</taxon>
    </lineage>
</organism>
<dbReference type="PROSITE" id="PS51918">
    <property type="entry name" value="RADICAL_SAM"/>
    <property type="match status" value="1"/>
</dbReference>
<dbReference type="Pfam" id="PF12345">
    <property type="entry name" value="DUF3641"/>
    <property type="match status" value="1"/>
</dbReference>
<dbReference type="InterPro" id="IPR024521">
    <property type="entry name" value="ArsS-like_C"/>
</dbReference>
<dbReference type="SUPFAM" id="SSF102114">
    <property type="entry name" value="Radical SAM enzymes"/>
    <property type="match status" value="1"/>
</dbReference>
<evidence type="ECO:0000313" key="6">
    <source>
        <dbReference type="EMBL" id="BDE95825.1"/>
    </source>
</evidence>
<dbReference type="InterPro" id="IPR029052">
    <property type="entry name" value="Metallo-depent_PP-like"/>
</dbReference>
<evidence type="ECO:0000256" key="4">
    <source>
        <dbReference type="ARBA" id="ARBA00023014"/>
    </source>
</evidence>
<dbReference type="NCBIfam" id="TIGR04167">
    <property type="entry name" value="rSAM_SeCys"/>
    <property type="match status" value="1"/>
</dbReference>
<protein>
    <recommendedName>
        <fullName evidence="5">Radical SAM core domain-containing protein</fullName>
    </recommendedName>
</protein>
<dbReference type="InterPro" id="IPR026351">
    <property type="entry name" value="rSAM_ArsS-like"/>
</dbReference>
<dbReference type="EMBL" id="AP025564">
    <property type="protein sequence ID" value="BDE95825.1"/>
    <property type="molecule type" value="Genomic_DNA"/>
</dbReference>
<dbReference type="PANTHER" id="PTHR43728">
    <property type="entry name" value="SLR0304 PROTEIN"/>
    <property type="match status" value="1"/>
</dbReference>
<reference evidence="6 7" key="1">
    <citation type="submission" date="2022-01" db="EMBL/GenBank/DDBJ databases">
        <title>Novel bile acid biosynthetic pathways are enriched in the microbiome of centenarians.</title>
        <authorList>
            <person name="Sato Y."/>
            <person name="Atarashi K."/>
            <person name="Plichta R.D."/>
            <person name="Arai Y."/>
            <person name="Sasajima S."/>
            <person name="Kearney M.S."/>
            <person name="Suda W."/>
            <person name="Takeshita K."/>
            <person name="Sasaki T."/>
            <person name="Okamoto S."/>
            <person name="Skelly N.A."/>
            <person name="Okamura Y."/>
            <person name="Vlamakis H."/>
            <person name="Li Y."/>
            <person name="Tanoue T."/>
            <person name="Takei H."/>
            <person name="Nittono H."/>
            <person name="Narushima S."/>
            <person name="Irie J."/>
            <person name="Itoh H."/>
            <person name="Moriya K."/>
            <person name="Sugiura Y."/>
            <person name="Suematsu M."/>
            <person name="Moritoki N."/>
            <person name="Shibata S."/>
            <person name="Littman R.D."/>
            <person name="Fischbach A.M."/>
            <person name="Uwamino Y."/>
            <person name="Inoue T."/>
            <person name="Honda A."/>
            <person name="Hattori M."/>
            <person name="Murai T."/>
            <person name="Xavier J.R."/>
            <person name="Hirose N."/>
            <person name="Honda K."/>
        </authorList>
    </citation>
    <scope>NUCLEOTIDE SEQUENCE [LARGE SCALE GENOMIC DNA]</scope>
    <source>
        <strain evidence="6 7">CE91-St30</strain>
    </source>
</reference>
<dbReference type="Gene3D" id="3.20.20.70">
    <property type="entry name" value="Aldolase class I"/>
    <property type="match status" value="1"/>
</dbReference>
<dbReference type="InterPro" id="IPR013785">
    <property type="entry name" value="Aldolase_TIM"/>
</dbReference>
<keyword evidence="2" id="KW-0479">Metal-binding</keyword>
<keyword evidence="7" id="KW-1185">Reference proteome</keyword>
<gene>
    <name evidence="6" type="ORF">CE91St30_11580</name>
</gene>
<keyword evidence="4" id="KW-0411">Iron-sulfur</keyword>
<name>A0ABN6MFI1_9ACTN</name>
<accession>A0ABN6MFI1</accession>
<evidence type="ECO:0000256" key="2">
    <source>
        <dbReference type="ARBA" id="ARBA00022723"/>
    </source>
</evidence>
<dbReference type="Gene3D" id="3.60.21.10">
    <property type="match status" value="1"/>
</dbReference>
<dbReference type="PANTHER" id="PTHR43728:SF1">
    <property type="entry name" value="FE-S OXIDOREDUCTASE"/>
    <property type="match status" value="1"/>
</dbReference>